<gene>
    <name evidence="1" type="ordered locus">BC1002_1250</name>
</gene>
<proteinExistence type="predicted"/>
<dbReference type="EMBL" id="CP002013">
    <property type="protein sequence ID" value="ADG15334.1"/>
    <property type="molecule type" value="Genomic_DNA"/>
</dbReference>
<dbReference type="HOGENOM" id="CLU_3306232_0_0_4"/>
<dbReference type="AlphaFoldDB" id="D5W7D9"/>
<organism evidence="1 2">
    <name type="scientific">Paraburkholderia atlantica</name>
    <dbReference type="NCBI Taxonomy" id="2654982"/>
    <lineage>
        <taxon>Bacteria</taxon>
        <taxon>Pseudomonadati</taxon>
        <taxon>Pseudomonadota</taxon>
        <taxon>Betaproteobacteria</taxon>
        <taxon>Burkholderiales</taxon>
        <taxon>Burkholderiaceae</taxon>
        <taxon>Paraburkholderia</taxon>
    </lineage>
</organism>
<dbReference type="Proteomes" id="UP000002190">
    <property type="component" value="Chromosome 1"/>
</dbReference>
<name>D5W7D9_PARAM</name>
<reference evidence="1 2" key="2">
    <citation type="journal article" date="2012" name="J. Bacteriol.">
        <title>Genome Sequences of Burkholderia sp. Strains CCGE1002 and H160, Isolated from Legume Nodules in Mexico and Brazil.</title>
        <authorList>
            <person name="Ormeno-Orrillo E."/>
            <person name="Rogel M.A."/>
            <person name="Chueire L.M."/>
            <person name="Tiedje J.M."/>
            <person name="Martinez-Romero E."/>
            <person name="Hungria M."/>
        </authorList>
    </citation>
    <scope>NUCLEOTIDE SEQUENCE [LARGE SCALE GENOMIC DNA]</scope>
    <source>
        <strain evidence="1 2">CCGE1002</strain>
    </source>
</reference>
<evidence type="ECO:0000313" key="1">
    <source>
        <dbReference type="EMBL" id="ADG15334.1"/>
    </source>
</evidence>
<reference evidence="1 2" key="1">
    <citation type="submission" date="2010-04" db="EMBL/GenBank/DDBJ databases">
        <title>Complete sequence of chromosome 1 of Burkholderia sp. CCGE1002.</title>
        <authorList>
            <consortium name="US DOE Joint Genome Institute"/>
            <person name="Lucas S."/>
            <person name="Copeland A."/>
            <person name="Lapidus A."/>
            <person name="Cheng J.-F."/>
            <person name="Bruce D."/>
            <person name="Goodwin L."/>
            <person name="Pitluck S."/>
            <person name="Chertkov O."/>
            <person name="Detter J.C."/>
            <person name="Han C."/>
            <person name="Tapia R."/>
            <person name="Land M."/>
            <person name="Hauser L."/>
            <person name="Kyrpides N."/>
            <person name="Ovchinnikova G."/>
            <person name="Martinez-Romero E."/>
            <person name="Hernandez M.A.R."/>
            <person name="Tiedje J.M."/>
            <person name="Woyke T."/>
        </authorList>
    </citation>
    <scope>NUCLEOTIDE SEQUENCE [LARGE SCALE GENOMIC DNA]</scope>
    <source>
        <strain evidence="1 2">CCGE1002</strain>
    </source>
</reference>
<evidence type="ECO:0000313" key="2">
    <source>
        <dbReference type="Proteomes" id="UP000002190"/>
    </source>
</evidence>
<dbReference type="STRING" id="640511.BC1002_1250"/>
<dbReference type="KEGG" id="bge:BC1002_1250"/>
<accession>D5W7D9</accession>
<sequence length="39" mass="4132">MGKHPAADASQQTALGGDLTYAQTHVTDRAGVTDCLWPF</sequence>
<protein>
    <submittedName>
        <fullName evidence="1">Uncharacterized protein</fullName>
    </submittedName>
</protein>